<evidence type="ECO:0000256" key="1">
    <source>
        <dbReference type="ARBA" id="ARBA00009277"/>
    </source>
</evidence>
<dbReference type="Gene3D" id="3.30.420.10">
    <property type="entry name" value="Ribonuclease H-like superfamily/Ribonuclease H"/>
    <property type="match status" value="1"/>
</dbReference>
<evidence type="ECO:0000256" key="3">
    <source>
        <dbReference type="ARBA" id="ARBA00023125"/>
    </source>
</evidence>
<dbReference type="EMBL" id="LR134117">
    <property type="protein sequence ID" value="VDZ51473.1"/>
    <property type="molecule type" value="Genomic_DNA"/>
</dbReference>
<dbReference type="GO" id="GO:0003677">
    <property type="term" value="F:DNA binding"/>
    <property type="evidence" value="ECO:0007669"/>
    <property type="project" value="UniProtKB-KW"/>
</dbReference>
<organism evidence="11 13">
    <name type="scientific">Serratia odorifera</name>
    <dbReference type="NCBI Taxonomy" id="618"/>
    <lineage>
        <taxon>Bacteria</taxon>
        <taxon>Pseudomonadati</taxon>
        <taxon>Pseudomonadota</taxon>
        <taxon>Gammaproteobacteria</taxon>
        <taxon>Enterobacterales</taxon>
        <taxon>Yersiniaceae</taxon>
        <taxon>Serratia</taxon>
    </lineage>
</organism>
<comment type="similarity">
    <text evidence="1">Belongs to the transposase IS21/IS408/IS1162 family.</text>
</comment>
<dbReference type="KEGG" id="sof:NCTC11214_00129"/>
<dbReference type="KEGG" id="sof:NCTC11214_00304"/>
<protein>
    <submittedName>
        <fullName evidence="11">Transposase and inactivated derivatives</fullName>
    </submittedName>
</protein>
<dbReference type="EMBL" id="LR134117">
    <property type="protein sequence ID" value="VDZ57793.1"/>
    <property type="molecule type" value="Genomic_DNA"/>
</dbReference>
<evidence type="ECO:0000313" key="12">
    <source>
        <dbReference type="EMBL" id="VDZ58302.1"/>
    </source>
</evidence>
<evidence type="ECO:0000313" key="7">
    <source>
        <dbReference type="EMBL" id="VDZ51292.1"/>
    </source>
</evidence>
<dbReference type="PROSITE" id="PS50531">
    <property type="entry name" value="HTH_IS21"/>
    <property type="match status" value="1"/>
</dbReference>
<dbReference type="InterPro" id="IPR036397">
    <property type="entry name" value="RNaseH_sf"/>
</dbReference>
<dbReference type="SUPFAM" id="SSF53098">
    <property type="entry name" value="Ribonuclease H-like"/>
    <property type="match status" value="1"/>
</dbReference>
<dbReference type="KEGG" id="sof:NCTC11214_02509"/>
<evidence type="ECO:0000313" key="10">
    <source>
        <dbReference type="EMBL" id="VDZ57628.1"/>
    </source>
</evidence>
<dbReference type="KEGG" id="sof:NCTC11214_00221"/>
<gene>
    <name evidence="7" type="ORF">NCTC11214_00129</name>
    <name evidence="8" type="ORF">NCTC11214_00221</name>
    <name evidence="9" type="ORF">NCTC11214_00304</name>
    <name evidence="10" type="ORF">NCTC11214_02509</name>
    <name evidence="11" type="ORF">NCTC11214_02564</name>
    <name evidence="12" type="ORF">NCTC11214_02738</name>
</gene>
<dbReference type="InterPro" id="IPR025246">
    <property type="entry name" value="IS30-like_HTH"/>
</dbReference>
<keyword evidence="2" id="KW-0815">Transposition</keyword>
<keyword evidence="3" id="KW-0238">DNA-binding</keyword>
<dbReference type="InterPro" id="IPR012337">
    <property type="entry name" value="RNaseH-like_sf"/>
</dbReference>
<keyword evidence="4" id="KW-0233">DNA recombination</keyword>
<dbReference type="KEGG" id="sof:NCTC11214_02564"/>
<dbReference type="GO" id="GO:0015074">
    <property type="term" value="P:DNA integration"/>
    <property type="evidence" value="ECO:0007669"/>
    <property type="project" value="InterPro"/>
</dbReference>
<evidence type="ECO:0000259" key="6">
    <source>
        <dbReference type="PROSITE" id="PS50994"/>
    </source>
</evidence>
<evidence type="ECO:0000313" key="9">
    <source>
        <dbReference type="EMBL" id="VDZ51662.1"/>
    </source>
</evidence>
<dbReference type="PANTHER" id="PTHR35004">
    <property type="entry name" value="TRANSPOSASE RV3428C-RELATED"/>
    <property type="match status" value="1"/>
</dbReference>
<reference evidence="11 13" key="1">
    <citation type="submission" date="2018-12" db="EMBL/GenBank/DDBJ databases">
        <authorList>
            <consortium name="Pathogen Informatics"/>
        </authorList>
    </citation>
    <scope>NUCLEOTIDE SEQUENCE [LARGE SCALE GENOMIC DNA]</scope>
    <source>
        <strain evidence="11 13">NCTC11214</strain>
    </source>
</reference>
<dbReference type="SUPFAM" id="SSF46689">
    <property type="entry name" value="Homeodomain-like"/>
    <property type="match status" value="1"/>
</dbReference>
<evidence type="ECO:0000313" key="13">
    <source>
        <dbReference type="Proteomes" id="UP000281391"/>
    </source>
</evidence>
<dbReference type="EMBL" id="LR134117">
    <property type="protein sequence ID" value="VDZ57628.1"/>
    <property type="molecule type" value="Genomic_DNA"/>
</dbReference>
<dbReference type="PANTHER" id="PTHR35004:SF6">
    <property type="entry name" value="TRANSPOSASE"/>
    <property type="match status" value="1"/>
</dbReference>
<dbReference type="RefSeq" id="WP_004966376.1">
    <property type="nucleotide sequence ID" value="NZ_LR134117.1"/>
</dbReference>
<proteinExistence type="inferred from homology"/>
<dbReference type="Gene3D" id="1.10.10.60">
    <property type="entry name" value="Homeodomain-like"/>
    <property type="match status" value="1"/>
</dbReference>
<sequence length="342" mass="38844">MMTLETRVEISVLHRQGMSIRAIARQLSCSRETVRRYIRSPLPVADMRYKPRAPRPCKLDPFKTYILERVAAARPQWIPASVLLREIRQRGYEGGYSMLTAFLHPMKQPVTEEVTRFETEPGFQMQVDFTIIRLGHNPLLAFVATLGWSRATFVKFYSNQDSAAWCDGIESALRFFGGTPHQLLFDNAKAIIIERDVYGPGKHRWNPQLMHVAEKYAFTPKVCRPYRAKTKGKVERFNHYLKNSFIVPLTVTFRQAGLVLDVPAANARIGEWLVTVANTRVHGTTGVPPEQRMPRERAALLPLPKVTLALPAPVPTLKQRPLPTESLQHPLATYQALLEVPA</sequence>
<dbReference type="InterPro" id="IPR017894">
    <property type="entry name" value="HTH_IS21_transposase_type"/>
</dbReference>
<dbReference type="EMBL" id="LR134117">
    <property type="protein sequence ID" value="VDZ58302.1"/>
    <property type="molecule type" value="Genomic_DNA"/>
</dbReference>
<dbReference type="Proteomes" id="UP000281391">
    <property type="component" value="Chromosome"/>
</dbReference>
<evidence type="ECO:0000256" key="4">
    <source>
        <dbReference type="ARBA" id="ARBA00023172"/>
    </source>
</evidence>
<evidence type="ECO:0000259" key="5">
    <source>
        <dbReference type="PROSITE" id="PS50531"/>
    </source>
</evidence>
<evidence type="ECO:0000313" key="11">
    <source>
        <dbReference type="EMBL" id="VDZ57793.1"/>
    </source>
</evidence>
<dbReference type="KEGG" id="sof:NCTC11214_02738"/>
<evidence type="ECO:0000313" key="8">
    <source>
        <dbReference type="EMBL" id="VDZ51473.1"/>
    </source>
</evidence>
<dbReference type="PROSITE" id="PS50994">
    <property type="entry name" value="INTEGRASE"/>
    <property type="match status" value="1"/>
</dbReference>
<dbReference type="NCBIfam" id="NF033546">
    <property type="entry name" value="transpos_IS21"/>
    <property type="match status" value="1"/>
</dbReference>
<feature type="domain" description="Integrase catalytic" evidence="6">
    <location>
        <begin position="117"/>
        <end position="297"/>
    </location>
</feature>
<dbReference type="AlphaFoldDB" id="A0A3S4DZM5"/>
<dbReference type="Pfam" id="PF13936">
    <property type="entry name" value="HTH_38"/>
    <property type="match status" value="1"/>
</dbReference>
<evidence type="ECO:0000256" key="2">
    <source>
        <dbReference type="ARBA" id="ARBA00022578"/>
    </source>
</evidence>
<dbReference type="InterPro" id="IPR009057">
    <property type="entry name" value="Homeodomain-like_sf"/>
</dbReference>
<dbReference type="EMBL" id="LR134117">
    <property type="protein sequence ID" value="VDZ51292.1"/>
    <property type="molecule type" value="Genomic_DNA"/>
</dbReference>
<dbReference type="Pfam" id="PF00665">
    <property type="entry name" value="rve"/>
    <property type="match status" value="1"/>
</dbReference>
<feature type="domain" description="HTH IS21-type" evidence="5">
    <location>
        <begin position="5"/>
        <end position="70"/>
    </location>
</feature>
<dbReference type="GO" id="GO:0032196">
    <property type="term" value="P:transposition"/>
    <property type="evidence" value="ECO:0007669"/>
    <property type="project" value="UniProtKB-KW"/>
</dbReference>
<dbReference type="GO" id="GO:0006310">
    <property type="term" value="P:DNA recombination"/>
    <property type="evidence" value="ECO:0007669"/>
    <property type="project" value="UniProtKB-KW"/>
</dbReference>
<name>A0A3S4DZM5_SEROD</name>
<accession>A0A3S4DZM5</accession>
<dbReference type="InterPro" id="IPR001584">
    <property type="entry name" value="Integrase_cat-core"/>
</dbReference>
<dbReference type="EMBL" id="LR134117">
    <property type="protein sequence ID" value="VDZ51662.1"/>
    <property type="molecule type" value="Genomic_DNA"/>
</dbReference>